<sequence>MTSTDTQEEQHTGRRRRRLWWLAATGALGVVAAVAAAAPLAERPADPAPRPKAASVTIERGTLEGSHTVPGVLDYAGPRNVAAGLNGIVTAVREPGDRVAAGDELLRIDDTRVSLMHGARPAWRDFEPGMTAGSDVRQLQESLGALGHFAGEPDGDYGARTVAAVRAWQSATGQQKTGRIELGRVVFLPADARIASVETSVGERVGAASPALVVTGRDRLVTADLKLGDQRLGVPGAAVTIALPAGGRTTGVLYRVGQPTERQNNGRTSTVVPIEIQLDRAEDADGVDRANVTLRIPTERREDVLSVPVEALLALSGDEFGVEVLAKDGTTSRLPVTTGLFAGGRVEISGDGVREGLRVVVPER</sequence>
<feature type="domain" description="Peptidoglycan binding-like" evidence="4">
    <location>
        <begin position="133"/>
        <end position="179"/>
    </location>
</feature>
<feature type="transmembrane region" description="Helical" evidence="3">
    <location>
        <begin position="20"/>
        <end position="41"/>
    </location>
</feature>
<keyword evidence="3" id="KW-0812">Transmembrane</keyword>
<keyword evidence="3" id="KW-1133">Transmembrane helix</keyword>
<evidence type="ECO:0000256" key="2">
    <source>
        <dbReference type="ARBA" id="ARBA00023054"/>
    </source>
</evidence>
<reference evidence="5 6" key="1">
    <citation type="submission" date="2020-07" db="EMBL/GenBank/DDBJ databases">
        <title>Sequencing the genomes of 1000 actinobacteria strains.</title>
        <authorList>
            <person name="Klenk H.-P."/>
        </authorList>
    </citation>
    <scope>NUCLEOTIDE SEQUENCE [LARGE SCALE GENOMIC DNA]</scope>
    <source>
        <strain evidence="5 6">DSM 15165</strain>
    </source>
</reference>
<organism evidence="5 6">
    <name type="scientific">Leifsonia shinshuensis</name>
    <dbReference type="NCBI Taxonomy" id="150026"/>
    <lineage>
        <taxon>Bacteria</taxon>
        <taxon>Bacillati</taxon>
        <taxon>Actinomycetota</taxon>
        <taxon>Actinomycetes</taxon>
        <taxon>Micrococcales</taxon>
        <taxon>Microbacteriaceae</taxon>
        <taxon>Leifsonia</taxon>
    </lineage>
</organism>
<dbReference type="RefSeq" id="WP_179608359.1">
    <property type="nucleotide sequence ID" value="NZ_BAABEH010000001.1"/>
</dbReference>
<accession>A0A853D2B1</accession>
<dbReference type="AlphaFoldDB" id="A0A853D2B1"/>
<dbReference type="InterPro" id="IPR002477">
    <property type="entry name" value="Peptidoglycan-bd-like"/>
</dbReference>
<dbReference type="InterPro" id="IPR050465">
    <property type="entry name" value="UPF0194_transport"/>
</dbReference>
<dbReference type="Gene3D" id="2.40.420.20">
    <property type="match status" value="1"/>
</dbReference>
<dbReference type="InterPro" id="IPR036366">
    <property type="entry name" value="PGBDSf"/>
</dbReference>
<dbReference type="GO" id="GO:0016787">
    <property type="term" value="F:hydrolase activity"/>
    <property type="evidence" value="ECO:0007669"/>
    <property type="project" value="UniProtKB-KW"/>
</dbReference>
<evidence type="ECO:0000259" key="4">
    <source>
        <dbReference type="Pfam" id="PF01471"/>
    </source>
</evidence>
<gene>
    <name evidence="5" type="ORF">HNR13_003868</name>
</gene>
<dbReference type="PANTHER" id="PTHR32347">
    <property type="entry name" value="EFFLUX SYSTEM COMPONENT YKNX-RELATED"/>
    <property type="match status" value="1"/>
</dbReference>
<dbReference type="PANTHER" id="PTHR32347:SF27">
    <property type="entry name" value="RND EFFLUX PUMP MEMBRANE FUSION PROTEIN BARREL-SANDWICH DOMAIN-CONTAINING PROTEIN"/>
    <property type="match status" value="1"/>
</dbReference>
<comment type="caution">
    <text evidence="5">The sequence shown here is derived from an EMBL/GenBank/DDBJ whole genome shotgun (WGS) entry which is preliminary data.</text>
</comment>
<name>A0A853D2B1_9MICO</name>
<dbReference type="Gene3D" id="1.10.101.10">
    <property type="entry name" value="PGBD-like superfamily/PGBD"/>
    <property type="match status" value="1"/>
</dbReference>
<dbReference type="Proteomes" id="UP000578352">
    <property type="component" value="Unassembled WGS sequence"/>
</dbReference>
<keyword evidence="3" id="KW-0472">Membrane</keyword>
<evidence type="ECO:0000256" key="1">
    <source>
        <dbReference type="ARBA" id="ARBA00004196"/>
    </source>
</evidence>
<keyword evidence="5" id="KW-0378">Hydrolase</keyword>
<proteinExistence type="predicted"/>
<dbReference type="GO" id="GO:0030313">
    <property type="term" value="C:cell envelope"/>
    <property type="evidence" value="ECO:0007669"/>
    <property type="project" value="UniProtKB-SubCell"/>
</dbReference>
<evidence type="ECO:0000313" key="5">
    <source>
        <dbReference type="EMBL" id="NYJ25581.1"/>
    </source>
</evidence>
<dbReference type="EMBL" id="JACCFL010000001">
    <property type="protein sequence ID" value="NYJ25581.1"/>
    <property type="molecule type" value="Genomic_DNA"/>
</dbReference>
<dbReference type="Pfam" id="PF01471">
    <property type="entry name" value="PG_binding_1"/>
    <property type="match status" value="1"/>
</dbReference>
<keyword evidence="2" id="KW-0175">Coiled coil</keyword>
<evidence type="ECO:0000256" key="3">
    <source>
        <dbReference type="SAM" id="Phobius"/>
    </source>
</evidence>
<dbReference type="SUPFAM" id="SSF47090">
    <property type="entry name" value="PGBD-like"/>
    <property type="match status" value="1"/>
</dbReference>
<protein>
    <submittedName>
        <fullName evidence="5">Peptidoglycan hydrolase-like protein with peptidoglycan-binding domain</fullName>
    </submittedName>
</protein>
<dbReference type="InterPro" id="IPR036365">
    <property type="entry name" value="PGBD-like_sf"/>
</dbReference>
<comment type="subcellular location">
    <subcellularLocation>
        <location evidence="1">Cell envelope</location>
    </subcellularLocation>
</comment>
<evidence type="ECO:0000313" key="6">
    <source>
        <dbReference type="Proteomes" id="UP000578352"/>
    </source>
</evidence>